<feature type="compositionally biased region" description="Polar residues" evidence="1">
    <location>
        <begin position="1"/>
        <end position="10"/>
    </location>
</feature>
<accession>A0A2P2JWM5</accession>
<evidence type="ECO:0000313" key="2">
    <source>
        <dbReference type="EMBL" id="MBW97856.1"/>
    </source>
</evidence>
<name>A0A2P2JWM5_RHIMU</name>
<evidence type="ECO:0000256" key="1">
    <source>
        <dbReference type="SAM" id="MobiDB-lite"/>
    </source>
</evidence>
<proteinExistence type="predicted"/>
<dbReference type="AlphaFoldDB" id="A0A2P2JWM5"/>
<sequence>MKNLTPSSKEPSLEVELYHTSTNHSSTNPPRSSVFAVPFILHCACTLNLKKTCMRNYQIVDGLYLCSDYSFSNVVLASCSLTNSTLSSCFILRQTLPVFNDYPIGGNALRTLGDRR</sequence>
<reference evidence="2" key="1">
    <citation type="submission" date="2018-02" db="EMBL/GenBank/DDBJ databases">
        <title>Rhizophora mucronata_Transcriptome.</title>
        <authorList>
            <person name="Meera S.P."/>
            <person name="Sreeshan A."/>
            <person name="Augustine A."/>
        </authorList>
    </citation>
    <scope>NUCLEOTIDE SEQUENCE</scope>
    <source>
        <tissue evidence="2">Leaf</tissue>
    </source>
</reference>
<feature type="region of interest" description="Disordered" evidence="1">
    <location>
        <begin position="1"/>
        <end position="30"/>
    </location>
</feature>
<protein>
    <submittedName>
        <fullName evidence="2">Histone H2A</fullName>
    </submittedName>
</protein>
<organism evidence="2">
    <name type="scientific">Rhizophora mucronata</name>
    <name type="common">Asiatic mangrove</name>
    <dbReference type="NCBI Taxonomy" id="61149"/>
    <lineage>
        <taxon>Eukaryota</taxon>
        <taxon>Viridiplantae</taxon>
        <taxon>Streptophyta</taxon>
        <taxon>Embryophyta</taxon>
        <taxon>Tracheophyta</taxon>
        <taxon>Spermatophyta</taxon>
        <taxon>Magnoliopsida</taxon>
        <taxon>eudicotyledons</taxon>
        <taxon>Gunneridae</taxon>
        <taxon>Pentapetalae</taxon>
        <taxon>rosids</taxon>
        <taxon>fabids</taxon>
        <taxon>Malpighiales</taxon>
        <taxon>Rhizophoraceae</taxon>
        <taxon>Rhizophora</taxon>
    </lineage>
</organism>
<feature type="compositionally biased region" description="Polar residues" evidence="1">
    <location>
        <begin position="19"/>
        <end position="30"/>
    </location>
</feature>
<dbReference type="EMBL" id="GGEC01017373">
    <property type="protein sequence ID" value="MBW97856.1"/>
    <property type="molecule type" value="Transcribed_RNA"/>
</dbReference>